<organism evidence="1 2">
    <name type="scientific">Streptomyces malaysiensis</name>
    <dbReference type="NCBI Taxonomy" id="92644"/>
    <lineage>
        <taxon>Bacteria</taxon>
        <taxon>Bacillati</taxon>
        <taxon>Actinomycetota</taxon>
        <taxon>Actinomycetes</taxon>
        <taxon>Kitasatosporales</taxon>
        <taxon>Streptomycetaceae</taxon>
        <taxon>Streptomyces</taxon>
        <taxon>Streptomyces violaceusniger group</taxon>
    </lineage>
</organism>
<protein>
    <submittedName>
        <fullName evidence="1">Uncharacterized protein</fullName>
    </submittedName>
</protein>
<reference evidence="1 2" key="1">
    <citation type="submission" date="2015-09" db="EMBL/GenBank/DDBJ databases">
        <title>Genome sequence, genome mining and natural product profiling of a biocontrol bacterium Streptomyces malaysiensis F913.</title>
        <authorList>
            <person name="Xu Y."/>
            <person name="Wei J."/>
            <person name="Xie J."/>
            <person name="Li T."/>
            <person name="Zhou Z."/>
        </authorList>
    </citation>
    <scope>NUCLEOTIDE SEQUENCE [LARGE SCALE GENOMIC DNA]</scope>
    <source>
        <strain evidence="1 2">F913</strain>
    </source>
</reference>
<keyword evidence="2" id="KW-1185">Reference proteome</keyword>
<proteinExistence type="predicted"/>
<name>A0A2J7Z191_STRMQ</name>
<accession>A0A2J7Z191</accession>
<evidence type="ECO:0000313" key="1">
    <source>
        <dbReference type="EMBL" id="PNG94048.1"/>
    </source>
</evidence>
<evidence type="ECO:0000313" key="2">
    <source>
        <dbReference type="Proteomes" id="UP000236520"/>
    </source>
</evidence>
<dbReference type="Proteomes" id="UP000236520">
    <property type="component" value="Unassembled WGS sequence"/>
</dbReference>
<comment type="caution">
    <text evidence="1">The sequence shown here is derived from an EMBL/GenBank/DDBJ whole genome shotgun (WGS) entry which is preliminary data.</text>
</comment>
<dbReference type="EMBL" id="LJIW01000001">
    <property type="protein sequence ID" value="PNG94048.1"/>
    <property type="molecule type" value="Genomic_DNA"/>
</dbReference>
<sequence>MDAVESLPPESRRRTLVLRIRAFIGHHLHDPDLTPGTIAAAHTWRLPPPGVRSSAVPR</sequence>
<gene>
    <name evidence="1" type="ORF">SMF913_10073</name>
</gene>
<dbReference type="AlphaFoldDB" id="A0A2J7Z191"/>